<keyword evidence="1" id="KW-0472">Membrane</keyword>
<keyword evidence="3" id="KW-1185">Reference proteome</keyword>
<proteinExistence type="predicted"/>
<dbReference type="Proteomes" id="UP000828390">
    <property type="component" value="Unassembled WGS sequence"/>
</dbReference>
<keyword evidence="1" id="KW-0812">Transmembrane</keyword>
<dbReference type="AlphaFoldDB" id="A0A9D4LLD8"/>
<evidence type="ECO:0000313" key="2">
    <source>
        <dbReference type="EMBL" id="KAH3860885.1"/>
    </source>
</evidence>
<organism evidence="2 3">
    <name type="scientific">Dreissena polymorpha</name>
    <name type="common">Zebra mussel</name>
    <name type="synonym">Mytilus polymorpha</name>
    <dbReference type="NCBI Taxonomy" id="45954"/>
    <lineage>
        <taxon>Eukaryota</taxon>
        <taxon>Metazoa</taxon>
        <taxon>Spiralia</taxon>
        <taxon>Lophotrochozoa</taxon>
        <taxon>Mollusca</taxon>
        <taxon>Bivalvia</taxon>
        <taxon>Autobranchia</taxon>
        <taxon>Heteroconchia</taxon>
        <taxon>Euheterodonta</taxon>
        <taxon>Imparidentia</taxon>
        <taxon>Neoheterodontei</taxon>
        <taxon>Myida</taxon>
        <taxon>Dreissenoidea</taxon>
        <taxon>Dreissenidae</taxon>
        <taxon>Dreissena</taxon>
    </lineage>
</organism>
<evidence type="ECO:0000256" key="1">
    <source>
        <dbReference type="SAM" id="Phobius"/>
    </source>
</evidence>
<dbReference type="Gene3D" id="2.10.25.10">
    <property type="entry name" value="Laminin"/>
    <property type="match status" value="1"/>
</dbReference>
<name>A0A9D4LLD8_DREPO</name>
<reference evidence="2" key="2">
    <citation type="submission" date="2020-11" db="EMBL/GenBank/DDBJ databases">
        <authorList>
            <person name="McCartney M.A."/>
            <person name="Auch B."/>
            <person name="Kono T."/>
            <person name="Mallez S."/>
            <person name="Becker A."/>
            <person name="Gohl D.M."/>
            <person name="Silverstein K.A.T."/>
            <person name="Koren S."/>
            <person name="Bechman K.B."/>
            <person name="Herman A."/>
            <person name="Abrahante J.E."/>
            <person name="Garbe J."/>
        </authorList>
    </citation>
    <scope>NUCLEOTIDE SEQUENCE</scope>
    <source>
        <strain evidence="2">Duluth1</strain>
        <tissue evidence="2">Whole animal</tissue>
    </source>
</reference>
<accession>A0A9D4LLD8</accession>
<keyword evidence="1" id="KW-1133">Transmembrane helix</keyword>
<sequence length="151" mass="17867">MRVIRNKQHNRRTVRAWTIVLKYLWFLELYLSYGQVMDVRRFYRISNIQMSRSFGDLYMMTYEFQIRMGDPISTERLQKIAHDCFKNDTYVGPASFKNMTIFNESDNELCKRSNNGSCDMRTTVCVQANGTTNCECKPGYMMHHDDSHACQ</sequence>
<gene>
    <name evidence="2" type="ORF">DPMN_023808</name>
</gene>
<dbReference type="EMBL" id="JAIWYP010000002">
    <property type="protein sequence ID" value="KAH3860885.1"/>
    <property type="molecule type" value="Genomic_DNA"/>
</dbReference>
<comment type="caution">
    <text evidence="2">The sequence shown here is derived from an EMBL/GenBank/DDBJ whole genome shotgun (WGS) entry which is preliminary data.</text>
</comment>
<feature type="non-terminal residue" evidence="2">
    <location>
        <position position="1"/>
    </location>
</feature>
<protein>
    <submittedName>
        <fullName evidence="2">Uncharacterized protein</fullName>
    </submittedName>
</protein>
<feature type="transmembrane region" description="Helical" evidence="1">
    <location>
        <begin position="12"/>
        <end position="33"/>
    </location>
</feature>
<reference evidence="2" key="1">
    <citation type="journal article" date="2019" name="bioRxiv">
        <title>The Genome of the Zebra Mussel, Dreissena polymorpha: A Resource for Invasive Species Research.</title>
        <authorList>
            <person name="McCartney M.A."/>
            <person name="Auch B."/>
            <person name="Kono T."/>
            <person name="Mallez S."/>
            <person name="Zhang Y."/>
            <person name="Obille A."/>
            <person name="Becker A."/>
            <person name="Abrahante J.E."/>
            <person name="Garbe J."/>
            <person name="Badalamenti J.P."/>
            <person name="Herman A."/>
            <person name="Mangelson H."/>
            <person name="Liachko I."/>
            <person name="Sullivan S."/>
            <person name="Sone E.D."/>
            <person name="Koren S."/>
            <person name="Silverstein K.A.T."/>
            <person name="Beckman K.B."/>
            <person name="Gohl D.M."/>
        </authorList>
    </citation>
    <scope>NUCLEOTIDE SEQUENCE</scope>
    <source>
        <strain evidence="2">Duluth1</strain>
        <tissue evidence="2">Whole animal</tissue>
    </source>
</reference>
<evidence type="ECO:0000313" key="3">
    <source>
        <dbReference type="Proteomes" id="UP000828390"/>
    </source>
</evidence>